<feature type="domain" description="CCD97-like C-terminal" evidence="1">
    <location>
        <begin position="10"/>
        <end position="67"/>
    </location>
</feature>
<feature type="non-terminal residue" evidence="2">
    <location>
        <position position="76"/>
    </location>
</feature>
<dbReference type="InterPro" id="IPR018613">
    <property type="entry name" value="Ccdc97-like"/>
</dbReference>
<dbReference type="PANTHER" id="PTHR31840:SF1">
    <property type="entry name" value="COILED-COIL DOMAIN-CONTAINING PROTEIN 97"/>
    <property type="match status" value="1"/>
</dbReference>
<name>A0A7K5DXT0_POLCE</name>
<protein>
    <submittedName>
        <fullName evidence="2">CCD97 protein</fullName>
    </submittedName>
</protein>
<evidence type="ECO:0000313" key="2">
    <source>
        <dbReference type="EMBL" id="NWS24555.1"/>
    </source>
</evidence>
<proteinExistence type="predicted"/>
<evidence type="ECO:0000313" key="3">
    <source>
        <dbReference type="Proteomes" id="UP000573697"/>
    </source>
</evidence>
<comment type="caution">
    <text evidence="2">The sequence shown here is derived from an EMBL/GenBank/DDBJ whole genome shotgun (WGS) entry which is preliminary data.</text>
</comment>
<sequence length="76" mass="8645">GDGEGSGRLPDAAERELLRLEFTSHMYLSFLQGQDSDFDYSQVDENPELDDLELLGRDLQERYFDEEEPGPAPPLL</sequence>
<dbReference type="PANTHER" id="PTHR31840">
    <property type="entry name" value="COILED-COIL DOMAIN-CONTAINING PROTEIN 97"/>
    <property type="match status" value="1"/>
</dbReference>
<gene>
    <name evidence="2" type="primary">Ccdc97</name>
    <name evidence="2" type="ORF">POLCAE_R15375</name>
</gene>
<dbReference type="Proteomes" id="UP000573697">
    <property type="component" value="Unassembled WGS sequence"/>
</dbReference>
<accession>A0A7K5DXT0</accession>
<keyword evidence="3" id="KW-1185">Reference proteome</keyword>
<dbReference type="InterPro" id="IPR040233">
    <property type="entry name" value="CCD97-like_C"/>
</dbReference>
<dbReference type="AlphaFoldDB" id="A0A7K5DXT0"/>
<evidence type="ECO:0000259" key="1">
    <source>
        <dbReference type="Pfam" id="PF09747"/>
    </source>
</evidence>
<dbReference type="EMBL" id="VYXF01001116">
    <property type="protein sequence ID" value="NWS24555.1"/>
    <property type="molecule type" value="Genomic_DNA"/>
</dbReference>
<dbReference type="Pfam" id="PF09747">
    <property type="entry name" value="CCD97-like_C"/>
    <property type="match status" value="1"/>
</dbReference>
<organism evidence="2 3">
    <name type="scientific">Polioptila caerulea</name>
    <name type="common">Blue-grey gnatcatcher</name>
    <dbReference type="NCBI Taxonomy" id="66707"/>
    <lineage>
        <taxon>Eukaryota</taxon>
        <taxon>Metazoa</taxon>
        <taxon>Chordata</taxon>
        <taxon>Craniata</taxon>
        <taxon>Vertebrata</taxon>
        <taxon>Euteleostomi</taxon>
        <taxon>Archelosauria</taxon>
        <taxon>Archosauria</taxon>
        <taxon>Dinosauria</taxon>
        <taxon>Saurischia</taxon>
        <taxon>Theropoda</taxon>
        <taxon>Coelurosauria</taxon>
        <taxon>Aves</taxon>
        <taxon>Neognathae</taxon>
        <taxon>Neoaves</taxon>
        <taxon>Telluraves</taxon>
        <taxon>Australaves</taxon>
        <taxon>Passeriformes</taxon>
        <taxon>Certhiidae</taxon>
        <taxon>Polioptilinae</taxon>
        <taxon>Polioptila</taxon>
    </lineage>
</organism>
<feature type="non-terminal residue" evidence="2">
    <location>
        <position position="1"/>
    </location>
</feature>
<reference evidence="2 3" key="1">
    <citation type="submission" date="2019-09" db="EMBL/GenBank/DDBJ databases">
        <title>Bird 10,000 Genomes (B10K) Project - Family phase.</title>
        <authorList>
            <person name="Zhang G."/>
        </authorList>
    </citation>
    <scope>NUCLEOTIDE SEQUENCE [LARGE SCALE GENOMIC DNA]</scope>
    <source>
        <strain evidence="2">B10K-DU-001-66</strain>
        <tissue evidence="2">Muscle</tissue>
    </source>
</reference>